<dbReference type="GO" id="GO:0004803">
    <property type="term" value="F:transposase activity"/>
    <property type="evidence" value="ECO:0007669"/>
    <property type="project" value="InterPro"/>
</dbReference>
<name>A0A5J6SN09_9BACI</name>
<dbReference type="GO" id="GO:0006313">
    <property type="term" value="P:DNA transposition"/>
    <property type="evidence" value="ECO:0007669"/>
    <property type="project" value="InterPro"/>
</dbReference>
<dbReference type="PANTHER" id="PTHR33055:SF15">
    <property type="entry name" value="TRANSPOSASE-RELATED"/>
    <property type="match status" value="1"/>
</dbReference>
<evidence type="ECO:0000313" key="4">
    <source>
        <dbReference type="EMBL" id="QFF98985.1"/>
    </source>
</evidence>
<protein>
    <submittedName>
        <fullName evidence="5">IS110 family transposase</fullName>
    </submittedName>
</protein>
<evidence type="ECO:0000259" key="3">
    <source>
        <dbReference type="Pfam" id="PF02371"/>
    </source>
</evidence>
<dbReference type="Proteomes" id="UP000325517">
    <property type="component" value="Chromosome"/>
</dbReference>
<dbReference type="EMBL" id="CP031223">
    <property type="protein sequence ID" value="QFF98985.1"/>
    <property type="molecule type" value="Genomic_DNA"/>
</dbReference>
<evidence type="ECO:0000259" key="2">
    <source>
        <dbReference type="Pfam" id="PF01548"/>
    </source>
</evidence>
<organism evidence="5 7">
    <name type="scientific">Psychrobacillus glaciei</name>
    <dbReference type="NCBI Taxonomy" id="2283160"/>
    <lineage>
        <taxon>Bacteria</taxon>
        <taxon>Bacillati</taxon>
        <taxon>Bacillota</taxon>
        <taxon>Bacilli</taxon>
        <taxon>Bacillales</taxon>
        <taxon>Bacillaceae</taxon>
        <taxon>Psychrobacillus</taxon>
    </lineage>
</organism>
<gene>
    <name evidence="4" type="ORF">PB01_09140</name>
    <name evidence="5" type="ORF">PB01_10880</name>
    <name evidence="6" type="ORF">PB01_15370</name>
</gene>
<dbReference type="KEGG" id="psyo:PB01_15370"/>
<dbReference type="KEGG" id="psyo:PB01_09140"/>
<accession>A0A5J6SN09</accession>
<dbReference type="InterPro" id="IPR047650">
    <property type="entry name" value="Transpos_IS110"/>
</dbReference>
<sequence>MHSKMNNKINQVTENTLVVGIDIAKHVHYACFVDERGRVIEKAFSVHQSKEGFESLYEKIRQTLLETQKTEVIVGIEPTGHYWMNLAYFLDQYDIPLVMVNPMHVKRSKELDDNLPTKNDKKDALVIARLLKDGRFSYPRILKEVEAELRIGSTLRSKLTEDLASIKNRIIRWLDRYFPEFTQVFPSFGKMALTALERTPMPQDIQGKTAEELVFLYRQVGGMRAPQLPKAKLLIEKASNSIGLTEGQKMAKHEIATLLRQFRLLEAEIEAVNDQLTEMAKTTMEYDLLASVPGLGDATIVDLLSEVGSFSLYENPRQLIKLAGLTLRENSSGQHKGQKHISKRGRKRLRHILFKVIVPLIRHNLAFKQLHEYYTTRNQNPLRGKQSMVVLCGKLLKILHGICKKKVYFNEQLMMKDLYCLGEAA</sequence>
<feature type="domain" description="Transposase IS110-like N-terminal" evidence="2">
    <location>
        <begin position="19"/>
        <end position="179"/>
    </location>
</feature>
<evidence type="ECO:0000313" key="7">
    <source>
        <dbReference type="Proteomes" id="UP000325517"/>
    </source>
</evidence>
<keyword evidence="1" id="KW-0175">Coiled coil</keyword>
<dbReference type="Pfam" id="PF02371">
    <property type="entry name" value="Transposase_20"/>
    <property type="match status" value="1"/>
</dbReference>
<dbReference type="RefSeq" id="WP_151699916.1">
    <property type="nucleotide sequence ID" value="NZ_CP031223.1"/>
</dbReference>
<dbReference type="AlphaFoldDB" id="A0A5J6SN09"/>
<evidence type="ECO:0000256" key="1">
    <source>
        <dbReference type="SAM" id="Coils"/>
    </source>
</evidence>
<dbReference type="InterPro" id="IPR003346">
    <property type="entry name" value="Transposase_20"/>
</dbReference>
<dbReference type="PANTHER" id="PTHR33055">
    <property type="entry name" value="TRANSPOSASE FOR INSERTION SEQUENCE ELEMENT IS1111A"/>
    <property type="match status" value="1"/>
</dbReference>
<feature type="coiled-coil region" evidence="1">
    <location>
        <begin position="255"/>
        <end position="282"/>
    </location>
</feature>
<dbReference type="EMBL" id="CP031223">
    <property type="protein sequence ID" value="QFF99288.1"/>
    <property type="molecule type" value="Genomic_DNA"/>
</dbReference>
<dbReference type="EMBL" id="CP031223">
    <property type="protein sequence ID" value="QFG00093.1"/>
    <property type="molecule type" value="Genomic_DNA"/>
</dbReference>
<dbReference type="OrthoDB" id="9790935at2"/>
<proteinExistence type="predicted"/>
<evidence type="ECO:0000313" key="5">
    <source>
        <dbReference type="EMBL" id="QFF99288.1"/>
    </source>
</evidence>
<keyword evidence="7" id="KW-1185">Reference proteome</keyword>
<dbReference type="GO" id="GO:0003677">
    <property type="term" value="F:DNA binding"/>
    <property type="evidence" value="ECO:0007669"/>
    <property type="project" value="InterPro"/>
</dbReference>
<evidence type="ECO:0000313" key="6">
    <source>
        <dbReference type="EMBL" id="QFG00093.1"/>
    </source>
</evidence>
<reference evidence="5 7" key="1">
    <citation type="submission" date="2018-07" db="EMBL/GenBank/DDBJ databases">
        <title>Complete genome sequence of Psychrobacillus sp. PB01, isolated from iceberg, and comparative genome analysis of Psychrobacillus strains.</title>
        <authorList>
            <person name="Lee P.C."/>
        </authorList>
    </citation>
    <scope>NUCLEOTIDE SEQUENCE [LARGE SCALE GENOMIC DNA]</scope>
    <source>
        <strain evidence="5 7">PB01</strain>
    </source>
</reference>
<dbReference type="NCBIfam" id="NF033542">
    <property type="entry name" value="transpos_IS110"/>
    <property type="match status" value="1"/>
</dbReference>
<dbReference type="Pfam" id="PF01548">
    <property type="entry name" value="DEDD_Tnp_IS110"/>
    <property type="match status" value="1"/>
</dbReference>
<dbReference type="InterPro" id="IPR002525">
    <property type="entry name" value="Transp_IS110-like_N"/>
</dbReference>
<dbReference type="KEGG" id="psyo:PB01_10880"/>
<feature type="domain" description="Transposase IS116/IS110/IS902 C-terminal" evidence="3">
    <location>
        <begin position="287"/>
        <end position="371"/>
    </location>
</feature>